<feature type="domain" description="Transglycosylase SLT" evidence="2">
    <location>
        <begin position="24"/>
        <end position="77"/>
    </location>
</feature>
<evidence type="ECO:0000256" key="1">
    <source>
        <dbReference type="ARBA" id="ARBA00009387"/>
    </source>
</evidence>
<dbReference type="Pfam" id="PF01464">
    <property type="entry name" value="SLT"/>
    <property type="match status" value="1"/>
</dbReference>
<organism evidence="3">
    <name type="scientific">Magnetospirillum gryphiswaldense</name>
    <dbReference type="NCBI Taxonomy" id="55518"/>
    <lineage>
        <taxon>Bacteria</taxon>
        <taxon>Pseudomonadati</taxon>
        <taxon>Pseudomonadota</taxon>
        <taxon>Alphaproteobacteria</taxon>
        <taxon>Rhodospirillales</taxon>
        <taxon>Rhodospirillaceae</taxon>
        <taxon>Magnetospirillum</taxon>
    </lineage>
</organism>
<dbReference type="SUPFAM" id="SSF53955">
    <property type="entry name" value="Lysozyme-like"/>
    <property type="match status" value="1"/>
</dbReference>
<name>A4U4D4_9PROT</name>
<evidence type="ECO:0000313" key="3">
    <source>
        <dbReference type="EMBL" id="CAM77741.1"/>
    </source>
</evidence>
<evidence type="ECO:0000259" key="2">
    <source>
        <dbReference type="Pfam" id="PF01464"/>
    </source>
</evidence>
<sequence>MTTAPPTVLIEAPESRHQRVARQIRAAAEVTGVPFDYLLAQANTESRMDPNAASQRSSAMGLYQFTAGTWLEMVKKHGADHGLGNYADAITKGRDGKWNVADKELKAEILNLRKDPRISSLMAGEYASDNGKVLEAKLGRKASTHDLYLAHFLGAGGALKVLQEMGGDQQTSAAGILPEAAKANPEVFHHQDDGEAKSVDDLYASVESRFRRSMAKAAQVAKSLNRPTIDLAELRPEARPQNETATTTLTLAAAEPPPPQPAPPRLDLSQYGTFPVAINRSAAPESGTFPVRLPPAVNATRADQVTLRGIIDALDSES</sequence>
<reference evidence="3" key="1">
    <citation type="journal article" date="2007" name="J. Bacteriol.">
        <title>Comparative genome analysis of four magnetotactic bacteria reveals a complex set of group-specific genes implicated in magnetosome biomineralization and function.</title>
        <authorList>
            <person name="Richter M."/>
            <person name="Kube M."/>
            <person name="Bazylinski D.A."/>
            <person name="Lombardot T."/>
            <person name="Gloeckner F.O."/>
            <person name="Reinhardt R."/>
            <person name="Schueler D."/>
        </authorList>
    </citation>
    <scope>NUCLEOTIDE SEQUENCE</scope>
    <source>
        <strain evidence="3">MSR-1</strain>
    </source>
</reference>
<dbReference type="Gene3D" id="1.10.530.10">
    <property type="match status" value="1"/>
</dbReference>
<dbReference type="RefSeq" id="WP_024078293.1">
    <property type="nucleotide sequence ID" value="NZ_CP027527.1"/>
</dbReference>
<comment type="similarity">
    <text evidence="1">Belongs to the virb1 family.</text>
</comment>
<dbReference type="EMBL" id="CU459003">
    <property type="protein sequence ID" value="CAM77741.1"/>
    <property type="molecule type" value="Genomic_DNA"/>
</dbReference>
<protein>
    <recommendedName>
        <fullName evidence="2">Transglycosylase SLT domain-containing protein</fullName>
    </recommendedName>
</protein>
<proteinExistence type="inferred from homology"/>
<dbReference type="InterPro" id="IPR023346">
    <property type="entry name" value="Lysozyme-like_dom_sf"/>
</dbReference>
<dbReference type="AlphaFoldDB" id="A4U4D4"/>
<dbReference type="InterPro" id="IPR008258">
    <property type="entry name" value="Transglycosylase_SLT_dom_1"/>
</dbReference>
<accession>A4U4D4</accession>
<gene>
    <name evidence="3" type="ORF">MGR_3809</name>
</gene>